<dbReference type="AlphaFoldDB" id="A0A4Y4AXU8"/>
<sequence length="394" mass="46061">MKKQLLLFISILFITSCGVKQTRNLLTSGNYDEAIDNAIYNLRSNKDKKGNQDYVYLLEEAFAKAKERDLNSLNLLEQEKNPLNLEKIFNTYALLNNRQEKIKPLLPLKFLKEGKNAKFPFDNYNKQIAESKTALSKFLYANSVALLKSSDKMQIRKAYDDLEYLNQINPNYSNSLQLQQEALNKGRYYVNVALRNQTNMVIPVALQNDLLDFNTFGMNDKWTVYHNTFQNQVHYDYQIIVNFKAINITPEQIKEKEFVKEKIIKDGLKDLLDKNGKQVKDSLGKVIKVDNLKTIVIRIREFNQFKACQINANVDYIDYKNKQLLQSFPLASESVFRNDYATYKGDKRATEEAYYSYFNRKLVPFPSNEQMVYNTGEDLKLRLKDIFTKNKFSN</sequence>
<name>A0A4Y4AXU8_9FLAO</name>
<evidence type="ECO:0000313" key="2">
    <source>
        <dbReference type="Proteomes" id="UP000316775"/>
    </source>
</evidence>
<comment type="caution">
    <text evidence="1">The sequence shown here is derived from an EMBL/GenBank/DDBJ whole genome shotgun (WGS) entry which is preliminary data.</text>
</comment>
<protein>
    <recommendedName>
        <fullName evidence="3">Lipoprotein</fullName>
    </recommendedName>
</protein>
<dbReference type="STRING" id="983.SAMN05443543_10369"/>
<dbReference type="RefSeq" id="WP_073243795.1">
    <property type="nucleotide sequence ID" value="NZ_BJNP01000033.1"/>
</dbReference>
<evidence type="ECO:0000313" key="1">
    <source>
        <dbReference type="EMBL" id="GEC73095.1"/>
    </source>
</evidence>
<dbReference type="Proteomes" id="UP000316775">
    <property type="component" value="Unassembled WGS sequence"/>
</dbReference>
<dbReference type="OrthoDB" id="1489643at2"/>
<organism evidence="1 2">
    <name type="scientific">Flavobacterium flevense</name>
    <dbReference type="NCBI Taxonomy" id="983"/>
    <lineage>
        <taxon>Bacteria</taxon>
        <taxon>Pseudomonadati</taxon>
        <taxon>Bacteroidota</taxon>
        <taxon>Flavobacteriia</taxon>
        <taxon>Flavobacteriales</taxon>
        <taxon>Flavobacteriaceae</taxon>
        <taxon>Flavobacterium</taxon>
    </lineage>
</organism>
<dbReference type="PROSITE" id="PS51257">
    <property type="entry name" value="PROKAR_LIPOPROTEIN"/>
    <property type="match status" value="1"/>
</dbReference>
<proteinExistence type="predicted"/>
<dbReference type="EMBL" id="BJNP01000033">
    <property type="protein sequence ID" value="GEC73095.1"/>
    <property type="molecule type" value="Genomic_DNA"/>
</dbReference>
<gene>
    <name evidence="1" type="ORF">FFL01_26340</name>
</gene>
<keyword evidence="2" id="KW-1185">Reference proteome</keyword>
<evidence type="ECO:0008006" key="3">
    <source>
        <dbReference type="Google" id="ProtNLM"/>
    </source>
</evidence>
<reference evidence="1 2" key="1">
    <citation type="submission" date="2019-06" db="EMBL/GenBank/DDBJ databases">
        <title>Whole genome shotgun sequence of Flavobacterium flevense NBRC 14960.</title>
        <authorList>
            <person name="Hosoyama A."/>
            <person name="Uohara A."/>
            <person name="Ohji S."/>
            <person name="Ichikawa N."/>
        </authorList>
    </citation>
    <scope>NUCLEOTIDE SEQUENCE [LARGE SCALE GENOMIC DNA]</scope>
    <source>
        <strain evidence="1 2">NBRC 14960</strain>
    </source>
</reference>
<accession>A0A4Y4AXU8</accession>